<sequence length="52" mass="5796">MTPDVLRTFVGIEALSDEEACEIVDTLEVYTKIIVEYSLDCGDLNSSEENEP</sequence>
<reference evidence="1 2" key="1">
    <citation type="submission" date="2012-12" db="EMBL/GenBank/DDBJ databases">
        <title>Genome assembly of Fulvivirga imtechensis AK7.</title>
        <authorList>
            <person name="Nupur N."/>
            <person name="Khatri I."/>
            <person name="Kumar R."/>
            <person name="Subramanian S."/>
            <person name="Pinnaka A."/>
        </authorList>
    </citation>
    <scope>NUCLEOTIDE SEQUENCE [LARGE SCALE GENOMIC DNA]</scope>
    <source>
        <strain evidence="1 2">AK7</strain>
    </source>
</reference>
<accession>L8JRX1</accession>
<dbReference type="Proteomes" id="UP000011135">
    <property type="component" value="Unassembled WGS sequence"/>
</dbReference>
<organism evidence="1 2">
    <name type="scientific">Fulvivirga imtechensis AK7</name>
    <dbReference type="NCBI Taxonomy" id="1237149"/>
    <lineage>
        <taxon>Bacteria</taxon>
        <taxon>Pseudomonadati</taxon>
        <taxon>Bacteroidota</taxon>
        <taxon>Cytophagia</taxon>
        <taxon>Cytophagales</taxon>
        <taxon>Fulvivirgaceae</taxon>
        <taxon>Fulvivirga</taxon>
    </lineage>
</organism>
<proteinExistence type="predicted"/>
<gene>
    <name evidence="1" type="ORF">C900_02291</name>
</gene>
<dbReference type="AlphaFoldDB" id="L8JRX1"/>
<evidence type="ECO:0000313" key="1">
    <source>
        <dbReference type="EMBL" id="ELR71706.1"/>
    </source>
</evidence>
<evidence type="ECO:0000313" key="2">
    <source>
        <dbReference type="Proteomes" id="UP000011135"/>
    </source>
</evidence>
<name>L8JRX1_9BACT</name>
<protein>
    <submittedName>
        <fullName evidence="1">Uncharacterized protein</fullName>
    </submittedName>
</protein>
<comment type="caution">
    <text evidence="1">The sequence shown here is derived from an EMBL/GenBank/DDBJ whole genome shotgun (WGS) entry which is preliminary data.</text>
</comment>
<keyword evidence="2" id="KW-1185">Reference proteome</keyword>
<dbReference type="EMBL" id="AMZN01000033">
    <property type="protein sequence ID" value="ELR71706.1"/>
    <property type="molecule type" value="Genomic_DNA"/>
</dbReference>